<sequence length="66" mass="7149">MQWYFEAGFTVRSGVNQGEATSRDFRFTVAGAAQVGTAGVPATLPASRLTARSRGRARAPENYREV</sequence>
<feature type="region of interest" description="Disordered" evidence="1">
    <location>
        <begin position="46"/>
        <end position="66"/>
    </location>
</feature>
<protein>
    <submittedName>
        <fullName evidence="2">Uncharacterized protein</fullName>
    </submittedName>
</protein>
<organism evidence="2 3">
    <name type="scientific">Caballeronia sordidicola</name>
    <name type="common">Burkholderia sordidicola</name>
    <dbReference type="NCBI Taxonomy" id="196367"/>
    <lineage>
        <taxon>Bacteria</taxon>
        <taxon>Pseudomonadati</taxon>
        <taxon>Pseudomonadota</taxon>
        <taxon>Betaproteobacteria</taxon>
        <taxon>Burkholderiales</taxon>
        <taxon>Burkholderiaceae</taxon>
        <taxon>Caballeronia</taxon>
    </lineage>
</organism>
<comment type="caution">
    <text evidence="2">The sequence shown here is derived from an EMBL/GenBank/DDBJ whole genome shotgun (WGS) entry which is preliminary data.</text>
</comment>
<gene>
    <name evidence="2" type="ORF">BSU04_34020</name>
</gene>
<proteinExistence type="predicted"/>
<name>A0A226WSU1_CABSO</name>
<reference evidence="3" key="1">
    <citation type="submission" date="2017-01" db="EMBL/GenBank/DDBJ databases">
        <title>Genome Analysis of Deinococcus marmoris KOPRI26562.</title>
        <authorList>
            <person name="Kim J.H."/>
            <person name="Oh H.-M."/>
        </authorList>
    </citation>
    <scope>NUCLEOTIDE SEQUENCE [LARGE SCALE GENOMIC DNA]</scope>
    <source>
        <strain evidence="3">PAMC 26633</strain>
    </source>
</reference>
<dbReference type="EMBL" id="MTHB01000234">
    <property type="protein sequence ID" value="OXC73889.1"/>
    <property type="molecule type" value="Genomic_DNA"/>
</dbReference>
<evidence type="ECO:0000256" key="1">
    <source>
        <dbReference type="SAM" id="MobiDB-lite"/>
    </source>
</evidence>
<accession>A0A226WSU1</accession>
<evidence type="ECO:0000313" key="3">
    <source>
        <dbReference type="Proteomes" id="UP000214720"/>
    </source>
</evidence>
<dbReference type="AlphaFoldDB" id="A0A226WSU1"/>
<dbReference type="Proteomes" id="UP000214720">
    <property type="component" value="Unassembled WGS sequence"/>
</dbReference>
<evidence type="ECO:0000313" key="2">
    <source>
        <dbReference type="EMBL" id="OXC73889.1"/>
    </source>
</evidence>